<dbReference type="InterPro" id="IPR039682">
    <property type="entry name" value="Sec8/EXOC4"/>
</dbReference>
<dbReference type="GO" id="GO:0015031">
    <property type="term" value="P:protein transport"/>
    <property type="evidence" value="ECO:0007669"/>
    <property type="project" value="UniProtKB-KW"/>
</dbReference>
<dbReference type="AlphaFoldDB" id="A0AAV5CZR0"/>
<comment type="caution">
    <text evidence="2">The sequence shown here is derived from an EMBL/GenBank/DDBJ whole genome shotgun (WGS) entry which is preliminary data.</text>
</comment>
<protein>
    <recommendedName>
        <fullName evidence="1">Exocyst complex component Sec8</fullName>
    </recommendedName>
</protein>
<organism evidence="2 3">
    <name type="scientific">Eleusine coracana subsp. coracana</name>
    <dbReference type="NCBI Taxonomy" id="191504"/>
    <lineage>
        <taxon>Eukaryota</taxon>
        <taxon>Viridiplantae</taxon>
        <taxon>Streptophyta</taxon>
        <taxon>Embryophyta</taxon>
        <taxon>Tracheophyta</taxon>
        <taxon>Spermatophyta</taxon>
        <taxon>Magnoliopsida</taxon>
        <taxon>Liliopsida</taxon>
        <taxon>Poales</taxon>
        <taxon>Poaceae</taxon>
        <taxon>PACMAD clade</taxon>
        <taxon>Chloridoideae</taxon>
        <taxon>Cynodonteae</taxon>
        <taxon>Eleusininae</taxon>
        <taxon>Eleusine</taxon>
    </lineage>
</organism>
<keyword evidence="1" id="KW-0653">Protein transport</keyword>
<dbReference type="GO" id="GO:0006893">
    <property type="term" value="P:Golgi to plasma membrane transport"/>
    <property type="evidence" value="ECO:0007669"/>
    <property type="project" value="TreeGrafter"/>
</dbReference>
<proteinExistence type="inferred from homology"/>
<reference evidence="2" key="1">
    <citation type="journal article" date="2018" name="DNA Res.">
        <title>Multiple hybrid de novo genome assembly of finger millet, an orphan allotetraploid crop.</title>
        <authorList>
            <person name="Hatakeyama M."/>
            <person name="Aluri S."/>
            <person name="Balachadran M.T."/>
            <person name="Sivarajan S.R."/>
            <person name="Patrignani A."/>
            <person name="Gruter S."/>
            <person name="Poveda L."/>
            <person name="Shimizu-Inatsugi R."/>
            <person name="Baeten J."/>
            <person name="Francoijs K.J."/>
            <person name="Nataraja K.N."/>
            <person name="Reddy Y.A.N."/>
            <person name="Phadnis S."/>
            <person name="Ravikumar R.L."/>
            <person name="Schlapbach R."/>
            <person name="Sreeman S.M."/>
            <person name="Shimizu K.K."/>
        </authorList>
    </citation>
    <scope>NUCLEOTIDE SEQUENCE</scope>
</reference>
<dbReference type="EMBL" id="BQKI01000010">
    <property type="protein sequence ID" value="GJN03280.1"/>
    <property type="molecule type" value="Genomic_DNA"/>
</dbReference>
<keyword evidence="1" id="KW-0268">Exocytosis</keyword>
<name>A0AAV5CZR0_ELECO</name>
<gene>
    <name evidence="2" type="primary">ga20708</name>
    <name evidence="2" type="ORF">PR202_ga20708</name>
</gene>
<keyword evidence="1" id="KW-0813">Transport</keyword>
<sequence>MAQPFSMVGRPKEKVTATTIFASMCALTVSTTTVDGEISALSWWWSPCLGEDVISKVGASTVAMGGAGAAATADSAGGDGIDEDGCYLVNGQSIEGIIDGGRSKDNFLSRCDVNLVIVQAVGDALHLGEDAVLEKQSYILLSRNDVESLMRLEPANISSQNSFSVTEAESVEVEIELSDLLFDMCPIKQHLSMQENLIHDDQKLILLASLSDSLEYLADSVERLGESFEMTKIEYVEDQDAEDPDDFIISLTTQIVRRDEEMAPYITESKRNFVFGGISSVAANASIKALAQMKSINLLGVQQICRNSIALEQPLIRVKLRCSLLQPYPQLIVKQSNRG</sequence>
<dbReference type="Proteomes" id="UP001054889">
    <property type="component" value="Unassembled WGS sequence"/>
</dbReference>
<dbReference type="GO" id="GO:0006612">
    <property type="term" value="P:protein targeting to membrane"/>
    <property type="evidence" value="ECO:0007669"/>
    <property type="project" value="UniProtKB-UniRule"/>
</dbReference>
<dbReference type="GO" id="GO:0090522">
    <property type="term" value="P:vesicle tethering involved in exocytosis"/>
    <property type="evidence" value="ECO:0007669"/>
    <property type="project" value="UniProtKB-UniRule"/>
</dbReference>
<dbReference type="PANTHER" id="PTHR14146">
    <property type="entry name" value="EXOCYST COMPLEX COMPONENT 4"/>
    <property type="match status" value="1"/>
</dbReference>
<keyword evidence="3" id="KW-1185">Reference proteome</keyword>
<comment type="function">
    <text evidence="1">Component of the exocyst complex involved in the docking of exocytic vesicles with fusion sites on the plasma membrane.</text>
</comment>
<evidence type="ECO:0000256" key="1">
    <source>
        <dbReference type="RuleBase" id="RU367079"/>
    </source>
</evidence>
<evidence type="ECO:0000313" key="2">
    <source>
        <dbReference type="EMBL" id="GJN03280.1"/>
    </source>
</evidence>
<reference evidence="2" key="2">
    <citation type="submission" date="2021-12" db="EMBL/GenBank/DDBJ databases">
        <title>Resequencing data analysis of finger millet.</title>
        <authorList>
            <person name="Hatakeyama M."/>
            <person name="Aluri S."/>
            <person name="Balachadran M.T."/>
            <person name="Sivarajan S.R."/>
            <person name="Poveda L."/>
            <person name="Shimizu-Inatsugi R."/>
            <person name="Schlapbach R."/>
            <person name="Sreeman S.M."/>
            <person name="Shimizu K.K."/>
        </authorList>
    </citation>
    <scope>NUCLEOTIDE SEQUENCE</scope>
</reference>
<accession>A0AAV5CZR0</accession>
<dbReference type="GO" id="GO:0000145">
    <property type="term" value="C:exocyst"/>
    <property type="evidence" value="ECO:0007669"/>
    <property type="project" value="UniProtKB-UniRule"/>
</dbReference>
<comment type="similarity">
    <text evidence="1">Belongs to the SEC8 family.</text>
</comment>
<evidence type="ECO:0000313" key="3">
    <source>
        <dbReference type="Proteomes" id="UP001054889"/>
    </source>
</evidence>
<dbReference type="PANTHER" id="PTHR14146:SF0">
    <property type="entry name" value="EXOCYST COMPLEX COMPONENT 4"/>
    <property type="match status" value="1"/>
</dbReference>